<dbReference type="AlphaFoldDB" id="A0A7V5J2L2"/>
<evidence type="ECO:0000256" key="2">
    <source>
        <dbReference type="SAM" id="Phobius"/>
    </source>
</evidence>
<comment type="caution">
    <text evidence="4">The sequence shown here is derived from an EMBL/GenBank/DDBJ whole genome shotgun (WGS) entry which is preliminary data.</text>
</comment>
<dbReference type="Proteomes" id="UP000886106">
    <property type="component" value="Unassembled WGS sequence"/>
</dbReference>
<protein>
    <submittedName>
        <fullName evidence="4">LysM domain-containing protein</fullName>
    </submittedName>
</protein>
<keyword evidence="2" id="KW-0472">Membrane</keyword>
<dbReference type="InterPro" id="IPR018392">
    <property type="entry name" value="LysM"/>
</dbReference>
<keyword evidence="2" id="KW-1133">Transmembrane helix</keyword>
<feature type="non-terminal residue" evidence="4">
    <location>
        <position position="123"/>
    </location>
</feature>
<reference evidence="4" key="1">
    <citation type="journal article" date="2020" name="mSystems">
        <title>Genome- and Community-Level Interaction Insights into Carbon Utilization and Element Cycling Functions of Hydrothermarchaeota in Hydrothermal Sediment.</title>
        <authorList>
            <person name="Zhou Z."/>
            <person name="Liu Y."/>
            <person name="Xu W."/>
            <person name="Pan J."/>
            <person name="Luo Z.H."/>
            <person name="Li M."/>
        </authorList>
    </citation>
    <scope>NUCLEOTIDE SEQUENCE [LARGE SCALE GENOMIC DNA]</scope>
    <source>
        <strain evidence="4">HyVt-517</strain>
    </source>
</reference>
<accession>A0A7V5J2L2</accession>
<sequence length="123" mass="13529">MAELKKPDLNALKDKSPMAVALATLLLLLFSFFVFRYFGTNKSINDKLNGEGAQDVVIEESTDEQANVDSESNGESQDNQNQGAVQGSTAQQETSVWVANDIEPNTLQGKTYTVKRGDTLWEI</sequence>
<evidence type="ECO:0000313" key="4">
    <source>
        <dbReference type="EMBL" id="HHH14261.1"/>
    </source>
</evidence>
<dbReference type="PROSITE" id="PS51782">
    <property type="entry name" value="LYSM"/>
    <property type="match status" value="1"/>
</dbReference>
<dbReference type="CDD" id="cd00118">
    <property type="entry name" value="LysM"/>
    <property type="match status" value="1"/>
</dbReference>
<gene>
    <name evidence="4" type="ORF">ENJ78_00960</name>
</gene>
<evidence type="ECO:0000259" key="3">
    <source>
        <dbReference type="PROSITE" id="PS51782"/>
    </source>
</evidence>
<feature type="domain" description="LysM" evidence="3">
    <location>
        <begin position="110"/>
        <end position="123"/>
    </location>
</feature>
<organism evidence="4">
    <name type="scientific">candidate division WWE3 bacterium</name>
    <dbReference type="NCBI Taxonomy" id="2053526"/>
    <lineage>
        <taxon>Bacteria</taxon>
        <taxon>Katanobacteria</taxon>
    </lineage>
</organism>
<proteinExistence type="predicted"/>
<feature type="compositionally biased region" description="Polar residues" evidence="1">
    <location>
        <begin position="64"/>
        <end position="94"/>
    </location>
</feature>
<dbReference type="EMBL" id="DRNS01000071">
    <property type="protein sequence ID" value="HHH14261.1"/>
    <property type="molecule type" value="Genomic_DNA"/>
</dbReference>
<keyword evidence="2" id="KW-0812">Transmembrane</keyword>
<feature type="transmembrane region" description="Helical" evidence="2">
    <location>
        <begin position="20"/>
        <end position="38"/>
    </location>
</feature>
<evidence type="ECO:0000256" key="1">
    <source>
        <dbReference type="SAM" id="MobiDB-lite"/>
    </source>
</evidence>
<name>A0A7V5J2L2_UNCKA</name>
<feature type="region of interest" description="Disordered" evidence="1">
    <location>
        <begin position="62"/>
        <end position="94"/>
    </location>
</feature>